<organism evidence="1">
    <name type="scientific">marine sediment metagenome</name>
    <dbReference type="NCBI Taxonomy" id="412755"/>
    <lineage>
        <taxon>unclassified sequences</taxon>
        <taxon>metagenomes</taxon>
        <taxon>ecological metagenomes</taxon>
    </lineage>
</organism>
<accession>X1P174</accession>
<reference evidence="1" key="1">
    <citation type="journal article" date="2014" name="Front. Microbiol.">
        <title>High frequency of phylogenetically diverse reductive dehalogenase-homologous genes in deep subseafloor sedimentary metagenomes.</title>
        <authorList>
            <person name="Kawai M."/>
            <person name="Futagami T."/>
            <person name="Toyoda A."/>
            <person name="Takaki Y."/>
            <person name="Nishi S."/>
            <person name="Hori S."/>
            <person name="Arai W."/>
            <person name="Tsubouchi T."/>
            <person name="Morono Y."/>
            <person name="Uchiyama I."/>
            <person name="Ito T."/>
            <person name="Fujiyama A."/>
            <person name="Inagaki F."/>
            <person name="Takami H."/>
        </authorList>
    </citation>
    <scope>NUCLEOTIDE SEQUENCE</scope>
    <source>
        <strain evidence="1">Expedition CK06-06</strain>
    </source>
</reference>
<comment type="caution">
    <text evidence="1">The sequence shown here is derived from an EMBL/GenBank/DDBJ whole genome shotgun (WGS) entry which is preliminary data.</text>
</comment>
<name>X1P174_9ZZZZ</name>
<evidence type="ECO:0000313" key="1">
    <source>
        <dbReference type="EMBL" id="GAI50032.1"/>
    </source>
</evidence>
<sequence length="42" mass="4964">KDKEIRDRYERDADNAATVNLANISYHMRRLGIKVPEEAQEF</sequence>
<dbReference type="EMBL" id="BARV01040021">
    <property type="protein sequence ID" value="GAI50032.1"/>
    <property type="molecule type" value="Genomic_DNA"/>
</dbReference>
<dbReference type="AlphaFoldDB" id="X1P174"/>
<proteinExistence type="predicted"/>
<gene>
    <name evidence="1" type="ORF">S06H3_61134</name>
</gene>
<feature type="non-terminal residue" evidence="1">
    <location>
        <position position="1"/>
    </location>
</feature>
<protein>
    <submittedName>
        <fullName evidence="1">Uncharacterized protein</fullName>
    </submittedName>
</protein>